<reference evidence="1" key="1">
    <citation type="submission" date="2009-07" db="EMBL/GenBank/DDBJ databases">
        <authorList>
            <consortium name="US DOE Joint Genome Institute (JGI-PGF)"/>
            <person name="Lucas S."/>
            <person name="Copeland A."/>
            <person name="Lapidus A."/>
            <person name="Glavina del Rio T."/>
            <person name="Tice H."/>
            <person name="Bruce D."/>
            <person name="Goodwin L."/>
            <person name="Pitluck S."/>
            <person name="Larimer F."/>
            <person name="Land M.L."/>
            <person name="Mouttaki H."/>
            <person name="He Z."/>
            <person name="Zhou J."/>
            <person name="Hemme C.L."/>
        </authorList>
    </citation>
    <scope>NUCLEOTIDE SEQUENCE [LARGE SCALE GENOMIC DNA]</scope>
    <source>
        <strain evidence="1">DSM 2782</strain>
    </source>
</reference>
<dbReference type="InterPro" id="IPR027417">
    <property type="entry name" value="P-loop_NTPase"/>
</dbReference>
<dbReference type="Proteomes" id="UP000003860">
    <property type="component" value="Unassembled WGS sequence"/>
</dbReference>
<dbReference type="OrthoDB" id="1738681at2"/>
<evidence type="ECO:0000313" key="1">
    <source>
        <dbReference type="EMBL" id="EGD46244.1"/>
    </source>
</evidence>
<reference evidence="1" key="2">
    <citation type="submission" date="2011-01" db="EMBL/GenBank/DDBJ databases">
        <title>The Non-contiguous Finished genome of Clostridium papyrosolvens.</title>
        <authorList>
            <person name="Lucas S."/>
            <person name="Copeland A."/>
            <person name="Lapidus A."/>
            <person name="Cheng J.-F."/>
            <person name="Goodwin L."/>
            <person name="Pitluck S."/>
            <person name="Misra M."/>
            <person name="Chertkov O."/>
            <person name="Detter J.C."/>
            <person name="Han C."/>
            <person name="Tapia R."/>
            <person name="Land M."/>
            <person name="Hauser L."/>
            <person name="Kyrpides N."/>
            <person name="Ivanova N."/>
            <person name="Pagani I."/>
            <person name="Mouttaki H."/>
            <person name="He Z."/>
            <person name="Zhou J."/>
            <person name="Hemme C.L."/>
            <person name="Woyke T."/>
        </authorList>
    </citation>
    <scope>NUCLEOTIDE SEQUENCE [LARGE SCALE GENOMIC DNA]</scope>
    <source>
        <strain evidence="1">DSM 2782</strain>
    </source>
</reference>
<accession>F1TH04</accession>
<evidence type="ECO:0000313" key="2">
    <source>
        <dbReference type="Proteomes" id="UP000003860"/>
    </source>
</evidence>
<sequence>MGEMISVWSPAKKTGKTTFLYMLVNSLLKQLDSSKKILVCCCNLNYGNLLKLFGIEDNELNIEDVVNLKLSQDNSIDLLKILGRIENVYFLGSKKTNMSYVSRNLPEYEKLIYEFKQNFDIVFFDTISGHENILTNMLLENSDYIINVINQDKEILDYLNFVAGKEIAFVVNAYRHIYPNVTEIKKLYNLHNVFMLPDSSELLEMKNKNRLVAFHEYTSEYNKELNRISEFILKSLNLKTTGKISTVPSRKVRQLFNWIHGGLNHD</sequence>
<dbReference type="Gene3D" id="3.40.50.300">
    <property type="entry name" value="P-loop containing nucleotide triphosphate hydrolases"/>
    <property type="match status" value="1"/>
</dbReference>
<gene>
    <name evidence="1" type="ORF">Cpap_0856</name>
</gene>
<organism evidence="1 2">
    <name type="scientific">Ruminiclostridium papyrosolvens DSM 2782</name>
    <dbReference type="NCBI Taxonomy" id="588581"/>
    <lineage>
        <taxon>Bacteria</taxon>
        <taxon>Bacillati</taxon>
        <taxon>Bacillota</taxon>
        <taxon>Clostridia</taxon>
        <taxon>Eubacteriales</taxon>
        <taxon>Oscillospiraceae</taxon>
        <taxon>Ruminiclostridium</taxon>
    </lineage>
</organism>
<evidence type="ECO:0008006" key="3">
    <source>
        <dbReference type="Google" id="ProtNLM"/>
    </source>
</evidence>
<dbReference type="STRING" id="588581.Cpap_0856"/>
<dbReference type="AlphaFoldDB" id="F1TH04"/>
<dbReference type="EMBL" id="ACXX02000015">
    <property type="protein sequence ID" value="EGD46244.1"/>
    <property type="molecule type" value="Genomic_DNA"/>
</dbReference>
<dbReference type="SUPFAM" id="SSF52540">
    <property type="entry name" value="P-loop containing nucleoside triphosphate hydrolases"/>
    <property type="match status" value="1"/>
</dbReference>
<dbReference type="RefSeq" id="WP_004621594.1">
    <property type="nucleotide sequence ID" value="NZ_ACXX02000015.1"/>
</dbReference>
<name>F1TH04_9FIRM</name>
<proteinExistence type="predicted"/>
<keyword evidence="2" id="KW-1185">Reference proteome</keyword>
<comment type="caution">
    <text evidence="1">The sequence shown here is derived from an EMBL/GenBank/DDBJ whole genome shotgun (WGS) entry which is preliminary data.</text>
</comment>
<protein>
    <recommendedName>
        <fullName evidence="3">AAA domain-containing protein</fullName>
    </recommendedName>
</protein>
<dbReference type="eggNOG" id="ENOG5033QB5">
    <property type="taxonomic scope" value="Bacteria"/>
</dbReference>